<dbReference type="Pfam" id="PF05602">
    <property type="entry name" value="CLPTM1"/>
    <property type="match status" value="1"/>
</dbReference>
<evidence type="ECO:0000313" key="9">
    <source>
        <dbReference type="Proteomes" id="UP000215127"/>
    </source>
</evidence>
<comment type="similarity">
    <text evidence="2">Belongs to the CLPTM1 family.</text>
</comment>
<keyword evidence="3 7" id="KW-0812">Transmembrane</keyword>
<feature type="transmembrane region" description="Helical" evidence="7">
    <location>
        <begin position="508"/>
        <end position="534"/>
    </location>
</feature>
<dbReference type="STRING" id="1276538.A0A1X7RL77"/>
<protein>
    <recommendedName>
        <fullName evidence="10">Cleft lip and palate transmembrane 1</fullName>
    </recommendedName>
</protein>
<feature type="transmembrane region" description="Helical" evidence="7">
    <location>
        <begin position="720"/>
        <end position="744"/>
    </location>
</feature>
<dbReference type="PANTHER" id="PTHR21347:SF0">
    <property type="entry name" value="LIPID SCRAMBLASE CLPTM1L"/>
    <property type="match status" value="1"/>
</dbReference>
<dbReference type="AlphaFoldDB" id="A0A1X7RL77"/>
<feature type="transmembrane region" description="Helical" evidence="7">
    <location>
        <begin position="480"/>
        <end position="502"/>
    </location>
</feature>
<evidence type="ECO:0000256" key="1">
    <source>
        <dbReference type="ARBA" id="ARBA00004141"/>
    </source>
</evidence>
<evidence type="ECO:0000313" key="8">
    <source>
        <dbReference type="EMBL" id="SMQ47950.1"/>
    </source>
</evidence>
<evidence type="ECO:0000256" key="6">
    <source>
        <dbReference type="SAM" id="MobiDB-lite"/>
    </source>
</evidence>
<reference evidence="8 9" key="1">
    <citation type="submission" date="2016-06" db="EMBL/GenBank/DDBJ databases">
        <authorList>
            <person name="Kjaerup R.B."/>
            <person name="Dalgaard T.S."/>
            <person name="Juul-Madsen H.R."/>
        </authorList>
    </citation>
    <scope>NUCLEOTIDE SEQUENCE [LARGE SCALE GENOMIC DNA]</scope>
</reference>
<keyword evidence="9" id="KW-1185">Reference proteome</keyword>
<dbReference type="Proteomes" id="UP000215127">
    <property type="component" value="Chromosome 2"/>
</dbReference>
<accession>A0A1X7RL77</accession>
<sequence>MPQQAAPAGDAVQGQQTDWTARAWSIGKNLAFFVAVQVAMKQFMGGSKTPAATPEMAIPSGQPIADAGSYTAIPQTLSPLWPANTNVDISMYISPSVAMPPLRNMPAESLIVEEKNFSTDKSKGDHRHVSKSFAVPKNVQNNGTLWAHIFVGQTGAELDPVSPNYDPSKAYRMLKPLTQYLGKKKVRKTRNLLDSKSSTDEAEEIEVEDYNAPTIASYYHPNFTLAFIPDTGNVAWPTMHPAMRQFYTLDVTDARDATGRNAYYYPVVYLNTFWQLKSHMTELNATHPVDRLPINVDVSTLANWQFGIMASMDEGMKETARKVARGESTPGGGDGSEMEMIKETLLDTNPWLLGTTVFASVLHMIFELLAFKSDVGHWRNKKDNVGVSVRTIISNVVMQTIIFLYLMDNNENTSWMILFGQGIGIAIEAWKITKTVDVRLRDPAPGTYAHKLGLPYNIVFEDKHKLSETEEKTEEYDKIAFKYMGIIAVPLLLAYAAYSLIYDTHKSWYSFIIATLVGSVYAYGFLMMVPSLYINYRLKSVAHMPARTMMYKFLNTFIDDLFAFTIKMPLLHRLATLRDDVIFFFYLYQAWAYKVDYTRVNEFGQGGDDEETESKQASKPLNTPADGKTTDMSGKLKGELDDKVEAVSNLQYRRSNPASQHTHSNSLIFQQHVQGSYSSTSAVILVQNYFLWTFGSILAGGLFITVAAISLTAIASGIGLVFTLAGAVFSAIVGAATLAAFALLSAAGLLATLTGNIILASASAIACPASQEPSTNPSVPSVPSVLACEPCAAKFFEPPETPVGFGAFQNCAVKTAWLLHPAGETSDVNFAVDKDNDVVVDYKMRFACPSITPDEALSAGIAKLVQGAHDDYRVSVWVAKALPDGTAK</sequence>
<name>A0A1X7RL77_ZYMT9</name>
<dbReference type="GO" id="GO:0012505">
    <property type="term" value="C:endomembrane system"/>
    <property type="evidence" value="ECO:0007669"/>
    <property type="project" value="TreeGrafter"/>
</dbReference>
<evidence type="ECO:0000256" key="4">
    <source>
        <dbReference type="ARBA" id="ARBA00022989"/>
    </source>
</evidence>
<dbReference type="PANTHER" id="PTHR21347">
    <property type="entry name" value="CLEFT LIP AND PALATE ASSOCIATED TRANSMEMBRANE PROTEIN-RELATED"/>
    <property type="match status" value="1"/>
</dbReference>
<dbReference type="EMBL" id="LT853693">
    <property type="protein sequence ID" value="SMQ47950.1"/>
    <property type="molecule type" value="Genomic_DNA"/>
</dbReference>
<evidence type="ECO:0000256" key="5">
    <source>
        <dbReference type="ARBA" id="ARBA00023136"/>
    </source>
</evidence>
<evidence type="ECO:0000256" key="3">
    <source>
        <dbReference type="ARBA" id="ARBA00022692"/>
    </source>
</evidence>
<feature type="transmembrane region" description="Helical" evidence="7">
    <location>
        <begin position="351"/>
        <end position="371"/>
    </location>
</feature>
<dbReference type="InterPro" id="IPR008429">
    <property type="entry name" value="CLPTM1"/>
</dbReference>
<gene>
    <name evidence="8" type="ORF">ZT3D7_G3098</name>
</gene>
<organism evidence="8 9">
    <name type="scientific">Zymoseptoria tritici (strain ST99CH_3D7)</name>
    <dbReference type="NCBI Taxonomy" id="1276538"/>
    <lineage>
        <taxon>Eukaryota</taxon>
        <taxon>Fungi</taxon>
        <taxon>Dikarya</taxon>
        <taxon>Ascomycota</taxon>
        <taxon>Pezizomycotina</taxon>
        <taxon>Dothideomycetes</taxon>
        <taxon>Dothideomycetidae</taxon>
        <taxon>Mycosphaerellales</taxon>
        <taxon>Mycosphaerellaceae</taxon>
        <taxon>Zymoseptoria</taxon>
    </lineage>
</organism>
<feature type="transmembrane region" description="Helical" evidence="7">
    <location>
        <begin position="689"/>
        <end position="714"/>
    </location>
</feature>
<feature type="transmembrane region" description="Helical" evidence="7">
    <location>
        <begin position="387"/>
        <end position="407"/>
    </location>
</feature>
<keyword evidence="5 7" id="KW-0472">Membrane</keyword>
<proteinExistence type="inferred from homology"/>
<keyword evidence="4 7" id="KW-1133">Transmembrane helix</keyword>
<evidence type="ECO:0000256" key="2">
    <source>
        <dbReference type="ARBA" id="ARBA00009310"/>
    </source>
</evidence>
<feature type="region of interest" description="Disordered" evidence="6">
    <location>
        <begin position="606"/>
        <end position="635"/>
    </location>
</feature>
<comment type="subcellular location">
    <subcellularLocation>
        <location evidence="1">Membrane</location>
        <topology evidence="1">Multi-pass membrane protein</topology>
    </subcellularLocation>
</comment>
<evidence type="ECO:0008006" key="10">
    <source>
        <dbReference type="Google" id="ProtNLM"/>
    </source>
</evidence>
<evidence type="ECO:0000256" key="7">
    <source>
        <dbReference type="SAM" id="Phobius"/>
    </source>
</evidence>
<dbReference type="GO" id="GO:0016020">
    <property type="term" value="C:membrane"/>
    <property type="evidence" value="ECO:0007669"/>
    <property type="project" value="UniProtKB-SubCell"/>
</dbReference>
<feature type="transmembrane region" description="Helical" evidence="7">
    <location>
        <begin position="413"/>
        <end position="430"/>
    </location>
</feature>